<gene>
    <name evidence="2" type="primary">101888075</name>
    <name evidence="4" type="synonym">LOC101888075</name>
</gene>
<proteinExistence type="predicted"/>
<dbReference type="VEuPathDB" id="VectorBase:MDOA000062"/>
<evidence type="ECO:0000313" key="2">
    <source>
        <dbReference type="EnsemblMetazoa" id="MDOA000062-PA"/>
    </source>
</evidence>
<dbReference type="GeneID" id="101888075"/>
<dbReference type="RefSeq" id="XP_005184548.1">
    <property type="nucleotide sequence ID" value="XM_005184491.3"/>
</dbReference>
<protein>
    <submittedName>
        <fullName evidence="4">Juvenile hormone acid O-methyltransferase</fullName>
    </submittedName>
</protein>
<dbReference type="InterPro" id="IPR029063">
    <property type="entry name" value="SAM-dependent_MTases_sf"/>
</dbReference>
<dbReference type="Proteomes" id="UP001652621">
    <property type="component" value="Unplaced"/>
</dbReference>
<keyword evidence="3" id="KW-1185">Reference proteome</keyword>
<accession>A0A1I8M0N7</accession>
<dbReference type="KEGG" id="mde:101888075"/>
<feature type="domain" description="Methyltransferase type 12" evidence="1">
    <location>
        <begin position="40"/>
        <end position="139"/>
    </location>
</feature>
<evidence type="ECO:0000259" key="1">
    <source>
        <dbReference type="Pfam" id="PF08242"/>
    </source>
</evidence>
<dbReference type="CDD" id="cd02440">
    <property type="entry name" value="AdoMet_MTases"/>
    <property type="match status" value="1"/>
</dbReference>
<dbReference type="PANTHER" id="PTHR43861">
    <property type="entry name" value="TRANS-ACONITATE 2-METHYLTRANSFERASE-RELATED"/>
    <property type="match status" value="1"/>
</dbReference>
<reference evidence="2" key="1">
    <citation type="submission" date="2020-05" db="UniProtKB">
        <authorList>
            <consortium name="EnsemblMetazoa"/>
        </authorList>
    </citation>
    <scope>IDENTIFICATION</scope>
    <source>
        <strain evidence="2">Aabys</strain>
    </source>
</reference>
<reference evidence="4" key="2">
    <citation type="submission" date="2025-04" db="UniProtKB">
        <authorList>
            <consortium name="RefSeq"/>
        </authorList>
    </citation>
    <scope>IDENTIFICATION</scope>
    <source>
        <strain evidence="4">Aabys</strain>
    </source>
</reference>
<dbReference type="EnsemblMetazoa" id="MDOA000062-RA">
    <property type="protein sequence ID" value="MDOA000062-PA"/>
    <property type="gene ID" value="MDOA000062"/>
</dbReference>
<dbReference type="Gene3D" id="3.40.50.150">
    <property type="entry name" value="Vaccinia Virus protein VP39"/>
    <property type="match status" value="1"/>
</dbReference>
<dbReference type="eggNOG" id="ENOG502S1MZ">
    <property type="taxonomic scope" value="Eukaryota"/>
</dbReference>
<dbReference type="STRING" id="7370.A0A1I8M0N7"/>
<dbReference type="SUPFAM" id="SSF53335">
    <property type="entry name" value="S-adenosyl-L-methionine-dependent methyltransferases"/>
    <property type="match status" value="1"/>
</dbReference>
<dbReference type="PANTHER" id="PTHR43861:SF1">
    <property type="entry name" value="TRANS-ACONITATE 2-METHYLTRANSFERASE"/>
    <property type="match status" value="1"/>
</dbReference>
<dbReference type="VEuPathDB" id="VectorBase:MDOMA2_008818"/>
<organism evidence="2">
    <name type="scientific">Musca domestica</name>
    <name type="common">House fly</name>
    <dbReference type="NCBI Taxonomy" id="7370"/>
    <lineage>
        <taxon>Eukaryota</taxon>
        <taxon>Metazoa</taxon>
        <taxon>Ecdysozoa</taxon>
        <taxon>Arthropoda</taxon>
        <taxon>Hexapoda</taxon>
        <taxon>Insecta</taxon>
        <taxon>Pterygota</taxon>
        <taxon>Neoptera</taxon>
        <taxon>Endopterygota</taxon>
        <taxon>Diptera</taxon>
        <taxon>Brachycera</taxon>
        <taxon>Muscomorpha</taxon>
        <taxon>Muscoidea</taxon>
        <taxon>Muscidae</taxon>
        <taxon>Musca</taxon>
    </lineage>
</organism>
<evidence type="ECO:0000313" key="4">
    <source>
        <dbReference type="RefSeq" id="XP_005184548.1"/>
    </source>
</evidence>
<dbReference type="InterPro" id="IPR013217">
    <property type="entry name" value="Methyltransf_12"/>
</dbReference>
<sequence>MNRPAQYHQHNEVQRYIADKVWSKYSKWLQWRHDGQDTLLDVGTGTGNVLMEIVKPRIAKTYRKIVGTDVAPEVIEFAQNYYRSPKKCEFRVLNICTEQPLPHDLLGQFDHVTSFNCLHWLKNQEQALRNIYDLIRPEGGDCLLSFAPYVPIMDIYESLRDSATWAPYLGHTDYFNGPLQRIEEFALVKLLQDIGFYNVHVQFNYDVYNYDSPQEFSDQMAASSLFLKHVPASMHEKLMVDFLEVARRLGCRASSACGTKCKFSLNFTNAVVYAKKLPQRR</sequence>
<evidence type="ECO:0000313" key="3">
    <source>
        <dbReference type="Proteomes" id="UP001652621"/>
    </source>
</evidence>
<dbReference type="OrthoDB" id="7771310at2759"/>
<dbReference type="Pfam" id="PF08242">
    <property type="entry name" value="Methyltransf_12"/>
    <property type="match status" value="1"/>
</dbReference>
<dbReference type="AlphaFoldDB" id="A0A1I8M0N7"/>
<name>A0A1I8M0N7_MUSDO</name>